<dbReference type="InterPro" id="IPR003661">
    <property type="entry name" value="HisK_dim/P_dom"/>
</dbReference>
<keyword evidence="3" id="KW-0808">Transferase</keyword>
<dbReference type="EMBL" id="RZTZ01000020">
    <property type="protein sequence ID" value="RVT57019.1"/>
    <property type="molecule type" value="Genomic_DNA"/>
</dbReference>
<organism evidence="6 7">
    <name type="scientific">Niallia taxi</name>
    <dbReference type="NCBI Taxonomy" id="2499688"/>
    <lineage>
        <taxon>Bacteria</taxon>
        <taxon>Bacillati</taxon>
        <taxon>Bacillota</taxon>
        <taxon>Bacilli</taxon>
        <taxon>Bacillales</taxon>
        <taxon>Bacillaceae</taxon>
        <taxon>Niallia</taxon>
    </lineage>
</organism>
<gene>
    <name evidence="6" type="ORF">EM808_25805</name>
</gene>
<evidence type="ECO:0000313" key="7">
    <source>
        <dbReference type="Proteomes" id="UP000288024"/>
    </source>
</evidence>
<dbReference type="Pfam" id="PF00512">
    <property type="entry name" value="HisKA"/>
    <property type="match status" value="1"/>
</dbReference>
<evidence type="ECO:0000313" key="6">
    <source>
        <dbReference type="EMBL" id="RVT57019.1"/>
    </source>
</evidence>
<evidence type="ECO:0000256" key="2">
    <source>
        <dbReference type="ARBA" id="ARBA00012438"/>
    </source>
</evidence>
<dbReference type="GeneID" id="87619980"/>
<proteinExistence type="predicted"/>
<reference evidence="6 7" key="1">
    <citation type="submission" date="2019-01" db="EMBL/GenBank/DDBJ databases">
        <title>Bacillus sp. M5HDSG1-1, whole genome shotgun sequence.</title>
        <authorList>
            <person name="Tuo L."/>
        </authorList>
    </citation>
    <scope>NUCLEOTIDE SEQUENCE [LARGE SCALE GENOMIC DNA]</scope>
    <source>
        <strain evidence="6 7">M5HDSG1-1</strain>
    </source>
</reference>
<dbReference type="RefSeq" id="WP_127742284.1">
    <property type="nucleotide sequence ID" value="NZ_CAJCKN010000031.1"/>
</dbReference>
<dbReference type="CDD" id="cd00082">
    <property type="entry name" value="HisKA"/>
    <property type="match status" value="1"/>
</dbReference>
<keyword evidence="3" id="KW-0418">Kinase</keyword>
<keyword evidence="4" id="KW-0902">Two-component regulatory system</keyword>
<name>A0A3S2UTN6_9BACI</name>
<comment type="catalytic activity">
    <reaction evidence="1">
        <text>ATP + protein L-histidine = ADP + protein N-phospho-L-histidine.</text>
        <dbReference type="EC" id="2.7.13.3"/>
    </reaction>
</comment>
<comment type="caution">
    <text evidence="6">The sequence shown here is derived from an EMBL/GenBank/DDBJ whole genome shotgun (WGS) entry which is preliminary data.</text>
</comment>
<dbReference type="SUPFAM" id="SSF47384">
    <property type="entry name" value="Homodimeric domain of signal transducing histidine kinase"/>
    <property type="match status" value="1"/>
</dbReference>
<dbReference type="Proteomes" id="UP000288024">
    <property type="component" value="Unassembled WGS sequence"/>
</dbReference>
<protein>
    <recommendedName>
        <fullName evidence="2">histidine kinase</fullName>
        <ecNumber evidence="2">2.7.13.3</ecNumber>
    </recommendedName>
</protein>
<evidence type="ECO:0000256" key="3">
    <source>
        <dbReference type="ARBA" id="ARBA00022777"/>
    </source>
</evidence>
<dbReference type="Gene3D" id="1.10.287.130">
    <property type="match status" value="1"/>
</dbReference>
<dbReference type="EC" id="2.7.13.3" evidence="2"/>
<dbReference type="AlphaFoldDB" id="A0A3S2UTN6"/>
<dbReference type="InterPro" id="IPR036097">
    <property type="entry name" value="HisK_dim/P_sf"/>
</dbReference>
<evidence type="ECO:0000259" key="5">
    <source>
        <dbReference type="Pfam" id="PF00512"/>
    </source>
</evidence>
<sequence>MVFEQLPNPIIIRRDSRILLINDIAKKQLLIISNNISKKHHLHIFFDKYKEYSYLTEKDTVHNHNFTLNNGEEKHYIIKSVELLFEGEPSILHSFLDISQEKENEKIIVRSEKMRVAGELAASIAHEIRNPLTAIKGFFQLMNREQENSMYYSVIDDEITRI</sequence>
<accession>A0A3S2UTN6</accession>
<dbReference type="GO" id="GO:0000155">
    <property type="term" value="F:phosphorelay sensor kinase activity"/>
    <property type="evidence" value="ECO:0007669"/>
    <property type="project" value="InterPro"/>
</dbReference>
<feature type="domain" description="Signal transduction histidine kinase dimerisation/phosphoacceptor" evidence="5">
    <location>
        <begin position="118"/>
        <end position="162"/>
    </location>
</feature>
<evidence type="ECO:0000256" key="4">
    <source>
        <dbReference type="ARBA" id="ARBA00023012"/>
    </source>
</evidence>
<keyword evidence="7" id="KW-1185">Reference proteome</keyword>
<evidence type="ECO:0000256" key="1">
    <source>
        <dbReference type="ARBA" id="ARBA00000085"/>
    </source>
</evidence>